<keyword evidence="2" id="KW-1185">Reference proteome</keyword>
<evidence type="ECO:0000313" key="1">
    <source>
        <dbReference type="EMBL" id="GMS80707.1"/>
    </source>
</evidence>
<name>A0AAV5SDE3_9BILA</name>
<organism evidence="1 2">
    <name type="scientific">Pristionchus entomophagus</name>
    <dbReference type="NCBI Taxonomy" id="358040"/>
    <lineage>
        <taxon>Eukaryota</taxon>
        <taxon>Metazoa</taxon>
        <taxon>Ecdysozoa</taxon>
        <taxon>Nematoda</taxon>
        <taxon>Chromadorea</taxon>
        <taxon>Rhabditida</taxon>
        <taxon>Rhabditina</taxon>
        <taxon>Diplogasteromorpha</taxon>
        <taxon>Diplogasteroidea</taxon>
        <taxon>Neodiplogasteridae</taxon>
        <taxon>Pristionchus</taxon>
    </lineage>
</organism>
<comment type="caution">
    <text evidence="1">The sequence shown here is derived from an EMBL/GenBank/DDBJ whole genome shotgun (WGS) entry which is preliminary data.</text>
</comment>
<evidence type="ECO:0000313" key="2">
    <source>
        <dbReference type="Proteomes" id="UP001432027"/>
    </source>
</evidence>
<dbReference type="Proteomes" id="UP001432027">
    <property type="component" value="Unassembled WGS sequence"/>
</dbReference>
<evidence type="ECO:0008006" key="3">
    <source>
        <dbReference type="Google" id="ProtNLM"/>
    </source>
</evidence>
<reference evidence="1" key="1">
    <citation type="submission" date="2023-10" db="EMBL/GenBank/DDBJ databases">
        <title>Genome assembly of Pristionchus species.</title>
        <authorList>
            <person name="Yoshida K."/>
            <person name="Sommer R.J."/>
        </authorList>
    </citation>
    <scope>NUCLEOTIDE SEQUENCE</scope>
    <source>
        <strain evidence="1">RS0144</strain>
    </source>
</reference>
<protein>
    <recommendedName>
        <fullName evidence="3">F-box domain-containing protein</fullName>
    </recommendedName>
</protein>
<gene>
    <name evidence="1" type="ORF">PENTCL1PPCAC_2882</name>
</gene>
<dbReference type="AlphaFoldDB" id="A0AAV5SDE3"/>
<accession>A0AAV5SDE3</accession>
<sequence>MTESGVSLECDANQKCEWCESERNHSRGEYVIPPCMISRLPKEIKWRILNLLTEFIKEVRLVSKSWKGMTDEWRIPENFPVISEIKIFEEITSSINVEIHIDKEMAPCFVELGAFAVKLSERSTGSFVKMWSVSTDARSGSAYDRLSEKNDVLVQSSGIGEKWNPFIFWL</sequence>
<proteinExistence type="predicted"/>
<dbReference type="EMBL" id="BTSX01000001">
    <property type="protein sequence ID" value="GMS80707.1"/>
    <property type="molecule type" value="Genomic_DNA"/>
</dbReference>